<evidence type="ECO:0000256" key="11">
    <source>
        <dbReference type="SAM" id="Phobius"/>
    </source>
</evidence>
<keyword evidence="5 11" id="KW-1133">Transmembrane helix</keyword>
<name>A0ABD0YRF6_9HEMI</name>
<dbReference type="AlphaFoldDB" id="A0ABD0YRF6"/>
<dbReference type="InterPro" id="IPR017452">
    <property type="entry name" value="GPCR_Rhodpsn_7TM"/>
</dbReference>
<dbReference type="SUPFAM" id="SSF81321">
    <property type="entry name" value="Family A G protein-coupled receptor-like"/>
    <property type="match status" value="1"/>
</dbReference>
<keyword evidence="7 11" id="KW-0472">Membrane</keyword>
<evidence type="ECO:0000256" key="9">
    <source>
        <dbReference type="ARBA" id="ARBA00023224"/>
    </source>
</evidence>
<dbReference type="PANTHER" id="PTHR24249:SF414">
    <property type="entry name" value="LP14436P"/>
    <property type="match status" value="1"/>
</dbReference>
<dbReference type="PANTHER" id="PTHR24249">
    <property type="entry name" value="HISTAMINE RECEPTOR-RELATED G-PROTEIN COUPLED RECEPTOR"/>
    <property type="match status" value="1"/>
</dbReference>
<dbReference type="CDD" id="cd00637">
    <property type="entry name" value="7tm_classA_rhodopsin-like"/>
    <property type="match status" value="1"/>
</dbReference>
<evidence type="ECO:0000256" key="6">
    <source>
        <dbReference type="ARBA" id="ARBA00023040"/>
    </source>
</evidence>
<evidence type="ECO:0000259" key="12">
    <source>
        <dbReference type="PROSITE" id="PS50262"/>
    </source>
</evidence>
<dbReference type="InterPro" id="IPR000276">
    <property type="entry name" value="GPCR_Rhodpsn"/>
</dbReference>
<dbReference type="SMART" id="SM01381">
    <property type="entry name" value="7TM_GPCR_Srsx"/>
    <property type="match status" value="1"/>
</dbReference>
<accession>A0ABD0YRF6</accession>
<keyword evidence="6 10" id="KW-0297">G-protein coupled receptor</keyword>
<evidence type="ECO:0000313" key="13">
    <source>
        <dbReference type="EMBL" id="KAL1129067.1"/>
    </source>
</evidence>
<dbReference type="GO" id="GO:0004930">
    <property type="term" value="F:G protein-coupled receptor activity"/>
    <property type="evidence" value="ECO:0007669"/>
    <property type="project" value="UniProtKB-KW"/>
</dbReference>
<keyword evidence="3" id="KW-1003">Cell membrane</keyword>
<protein>
    <recommendedName>
        <fullName evidence="12">G-protein coupled receptors family 1 profile domain-containing protein</fullName>
    </recommendedName>
</protein>
<evidence type="ECO:0000256" key="5">
    <source>
        <dbReference type="ARBA" id="ARBA00022989"/>
    </source>
</evidence>
<dbReference type="PROSITE" id="PS50262">
    <property type="entry name" value="G_PROTEIN_RECEP_F1_2"/>
    <property type="match status" value="1"/>
</dbReference>
<dbReference type="PROSITE" id="PS00237">
    <property type="entry name" value="G_PROTEIN_RECEP_F1_1"/>
    <property type="match status" value="1"/>
</dbReference>
<organism evidence="13 14">
    <name type="scientific">Ranatra chinensis</name>
    <dbReference type="NCBI Taxonomy" id="642074"/>
    <lineage>
        <taxon>Eukaryota</taxon>
        <taxon>Metazoa</taxon>
        <taxon>Ecdysozoa</taxon>
        <taxon>Arthropoda</taxon>
        <taxon>Hexapoda</taxon>
        <taxon>Insecta</taxon>
        <taxon>Pterygota</taxon>
        <taxon>Neoptera</taxon>
        <taxon>Paraneoptera</taxon>
        <taxon>Hemiptera</taxon>
        <taxon>Heteroptera</taxon>
        <taxon>Panheteroptera</taxon>
        <taxon>Nepomorpha</taxon>
        <taxon>Nepidae</taxon>
        <taxon>Ranatrinae</taxon>
        <taxon>Ranatra</taxon>
    </lineage>
</organism>
<feature type="transmembrane region" description="Helical" evidence="11">
    <location>
        <begin position="220"/>
        <end position="239"/>
    </location>
</feature>
<comment type="similarity">
    <text evidence="2 10">Belongs to the G-protein coupled receptor 1 family.</text>
</comment>
<sequence length="317" mass="35968">MLAFNESRYRSDDSGPARWAWVVADSVLFAIILCGNLLTIYVLRTSLKNSRVMSNKFVFSLAVSDTLVGLTLPYHIAFTLFPRLSSIKTTCILRFVLVLLACCASILNVTAIAVDRYMAIVHPFKYETFMTKRVVRRMVLVACIHALLFSTVPAYWNTWSQAEVCELGQVLPRYYMTAVLMPAFLVVWAAMIAIYARIWQEAVLQAEKLRRTNICQQCRPSFQVVMLVVGCFTVCWLPFLGVACAQAAGYRDHISSTTYKAVLFLALSSSAFNPIIYAWKNSEFKQAFKKIFRCKTKDHELNIIQDKESTQGQQVNV</sequence>
<comment type="subcellular location">
    <subcellularLocation>
        <location evidence="1">Cell membrane</location>
        <topology evidence="1">Multi-pass membrane protein</topology>
    </subcellularLocation>
</comment>
<dbReference type="Proteomes" id="UP001558652">
    <property type="component" value="Unassembled WGS sequence"/>
</dbReference>
<dbReference type="Pfam" id="PF00001">
    <property type="entry name" value="7tm_1"/>
    <property type="match status" value="1"/>
</dbReference>
<proteinExistence type="inferred from homology"/>
<comment type="caution">
    <text evidence="13">The sequence shown here is derived from an EMBL/GenBank/DDBJ whole genome shotgun (WGS) entry which is preliminary data.</text>
</comment>
<feature type="transmembrane region" description="Helical" evidence="11">
    <location>
        <begin position="20"/>
        <end position="43"/>
    </location>
</feature>
<evidence type="ECO:0000256" key="3">
    <source>
        <dbReference type="ARBA" id="ARBA00022475"/>
    </source>
</evidence>
<dbReference type="EMBL" id="JBFDAA010000009">
    <property type="protein sequence ID" value="KAL1129067.1"/>
    <property type="molecule type" value="Genomic_DNA"/>
</dbReference>
<keyword evidence="14" id="KW-1185">Reference proteome</keyword>
<evidence type="ECO:0000256" key="4">
    <source>
        <dbReference type="ARBA" id="ARBA00022692"/>
    </source>
</evidence>
<evidence type="ECO:0000256" key="1">
    <source>
        <dbReference type="ARBA" id="ARBA00004651"/>
    </source>
</evidence>
<keyword evidence="4 10" id="KW-0812">Transmembrane</keyword>
<keyword evidence="8 10" id="KW-0675">Receptor</keyword>
<reference evidence="13 14" key="1">
    <citation type="submission" date="2024-07" db="EMBL/GenBank/DDBJ databases">
        <title>Chromosome-level genome assembly of the water stick insect Ranatra chinensis (Heteroptera: Nepidae).</title>
        <authorList>
            <person name="Liu X."/>
        </authorList>
    </citation>
    <scope>NUCLEOTIDE SEQUENCE [LARGE SCALE GENOMIC DNA]</scope>
    <source>
        <strain evidence="13">Cailab_2021Rc</strain>
        <tissue evidence="13">Muscle</tissue>
    </source>
</reference>
<feature type="transmembrane region" description="Helical" evidence="11">
    <location>
        <begin position="55"/>
        <end position="80"/>
    </location>
</feature>
<evidence type="ECO:0000256" key="7">
    <source>
        <dbReference type="ARBA" id="ARBA00023136"/>
    </source>
</evidence>
<feature type="transmembrane region" description="Helical" evidence="11">
    <location>
        <begin position="134"/>
        <end position="156"/>
    </location>
</feature>
<feature type="domain" description="G-protein coupled receptors family 1 profile" evidence="12">
    <location>
        <begin position="35"/>
        <end position="277"/>
    </location>
</feature>
<evidence type="ECO:0000256" key="10">
    <source>
        <dbReference type="RuleBase" id="RU000688"/>
    </source>
</evidence>
<dbReference type="Gene3D" id="1.20.1070.10">
    <property type="entry name" value="Rhodopsin 7-helix transmembrane proteins"/>
    <property type="match status" value="1"/>
</dbReference>
<evidence type="ECO:0000256" key="8">
    <source>
        <dbReference type="ARBA" id="ARBA00023170"/>
    </source>
</evidence>
<dbReference type="GO" id="GO:0005886">
    <property type="term" value="C:plasma membrane"/>
    <property type="evidence" value="ECO:0007669"/>
    <property type="project" value="UniProtKB-SubCell"/>
</dbReference>
<keyword evidence="9 10" id="KW-0807">Transducer</keyword>
<evidence type="ECO:0000313" key="14">
    <source>
        <dbReference type="Proteomes" id="UP001558652"/>
    </source>
</evidence>
<feature type="transmembrane region" description="Helical" evidence="11">
    <location>
        <begin position="92"/>
        <end position="114"/>
    </location>
</feature>
<dbReference type="InterPro" id="IPR050569">
    <property type="entry name" value="TAAR"/>
</dbReference>
<evidence type="ECO:0000256" key="2">
    <source>
        <dbReference type="ARBA" id="ARBA00010663"/>
    </source>
</evidence>
<feature type="transmembrane region" description="Helical" evidence="11">
    <location>
        <begin position="259"/>
        <end position="279"/>
    </location>
</feature>
<feature type="transmembrane region" description="Helical" evidence="11">
    <location>
        <begin position="176"/>
        <end position="199"/>
    </location>
</feature>
<gene>
    <name evidence="13" type="ORF">AAG570_013599</name>
</gene>
<dbReference type="PRINTS" id="PR00237">
    <property type="entry name" value="GPCRRHODOPSN"/>
</dbReference>